<dbReference type="AlphaFoldDB" id="D8RUS7"/>
<dbReference type="GO" id="GO:0016020">
    <property type="term" value="C:membrane"/>
    <property type="evidence" value="ECO:0007669"/>
    <property type="project" value="UniProtKB-SubCell"/>
</dbReference>
<dbReference type="OMA" id="MQELRFW"/>
<dbReference type="HOGENOM" id="CLU_028431_5_2_1"/>
<dbReference type="eggNOG" id="KOG1726">
    <property type="taxonomic scope" value="Eukaryota"/>
</dbReference>
<dbReference type="PANTHER" id="PTHR12300:SF117">
    <property type="entry name" value="LP05237P-RELATED"/>
    <property type="match status" value="1"/>
</dbReference>
<evidence type="ECO:0000313" key="3">
    <source>
        <dbReference type="EMBL" id="EFJ24074.1"/>
    </source>
</evidence>
<dbReference type="EMBL" id="GL377590">
    <property type="protein sequence ID" value="EFJ24074.1"/>
    <property type="molecule type" value="Genomic_DNA"/>
</dbReference>
<dbReference type="Gramene" id="EFJ24074">
    <property type="protein sequence ID" value="EFJ24074"/>
    <property type="gene ID" value="SELMODRAFT_102126"/>
</dbReference>
<dbReference type="InterPro" id="IPR004345">
    <property type="entry name" value="TB2_DP1_HVA22"/>
</dbReference>
<sequence>MFVGYLYPAYECFKVVEQRRPSVESLRLWCQYWILIALVTVMERFADTFISWIPMYQEAKLAFIIYLSFSRTRGTAYIYTTFLRPYVASHESEIDQHLNELRTRALDFVAAYWERSSAFMQTKFFEILQYVVAQGHRPAAAQPPPPPPPPPPAQVILKDC</sequence>
<evidence type="ECO:0000313" key="4">
    <source>
        <dbReference type="Proteomes" id="UP000001514"/>
    </source>
</evidence>
<comment type="similarity">
    <text evidence="1">Belongs to the DP1 family.</text>
</comment>
<dbReference type="Pfam" id="PF03134">
    <property type="entry name" value="TB2_DP1_HVA22"/>
    <property type="match status" value="1"/>
</dbReference>
<proteinExistence type="inferred from homology"/>
<keyword evidence="4" id="KW-1185">Reference proteome</keyword>
<reference evidence="3 4" key="1">
    <citation type="journal article" date="2011" name="Science">
        <title>The Selaginella genome identifies genetic changes associated with the evolution of vascular plants.</title>
        <authorList>
            <person name="Banks J.A."/>
            <person name="Nishiyama T."/>
            <person name="Hasebe M."/>
            <person name="Bowman J.L."/>
            <person name="Gribskov M."/>
            <person name="dePamphilis C."/>
            <person name="Albert V.A."/>
            <person name="Aono N."/>
            <person name="Aoyama T."/>
            <person name="Ambrose B.A."/>
            <person name="Ashton N.W."/>
            <person name="Axtell M.J."/>
            <person name="Barker E."/>
            <person name="Barker M.S."/>
            <person name="Bennetzen J.L."/>
            <person name="Bonawitz N.D."/>
            <person name="Chapple C."/>
            <person name="Cheng C."/>
            <person name="Correa L.G."/>
            <person name="Dacre M."/>
            <person name="DeBarry J."/>
            <person name="Dreyer I."/>
            <person name="Elias M."/>
            <person name="Engstrom E.M."/>
            <person name="Estelle M."/>
            <person name="Feng L."/>
            <person name="Finet C."/>
            <person name="Floyd S.K."/>
            <person name="Frommer W.B."/>
            <person name="Fujita T."/>
            <person name="Gramzow L."/>
            <person name="Gutensohn M."/>
            <person name="Harholt J."/>
            <person name="Hattori M."/>
            <person name="Heyl A."/>
            <person name="Hirai T."/>
            <person name="Hiwatashi Y."/>
            <person name="Ishikawa M."/>
            <person name="Iwata M."/>
            <person name="Karol K.G."/>
            <person name="Koehler B."/>
            <person name="Kolukisaoglu U."/>
            <person name="Kubo M."/>
            <person name="Kurata T."/>
            <person name="Lalonde S."/>
            <person name="Li K."/>
            <person name="Li Y."/>
            <person name="Litt A."/>
            <person name="Lyons E."/>
            <person name="Manning G."/>
            <person name="Maruyama T."/>
            <person name="Michael T.P."/>
            <person name="Mikami K."/>
            <person name="Miyazaki S."/>
            <person name="Morinaga S."/>
            <person name="Murata T."/>
            <person name="Mueller-Roeber B."/>
            <person name="Nelson D.R."/>
            <person name="Obara M."/>
            <person name="Oguri Y."/>
            <person name="Olmstead R.G."/>
            <person name="Onodera N."/>
            <person name="Petersen B.L."/>
            <person name="Pils B."/>
            <person name="Prigge M."/>
            <person name="Rensing S.A."/>
            <person name="Riano-Pachon D.M."/>
            <person name="Roberts A.W."/>
            <person name="Sato Y."/>
            <person name="Scheller H.V."/>
            <person name="Schulz B."/>
            <person name="Schulz C."/>
            <person name="Shakirov E.V."/>
            <person name="Shibagaki N."/>
            <person name="Shinohara N."/>
            <person name="Shippen D.E."/>
            <person name="Soerensen I."/>
            <person name="Sotooka R."/>
            <person name="Sugimoto N."/>
            <person name="Sugita M."/>
            <person name="Sumikawa N."/>
            <person name="Tanurdzic M."/>
            <person name="Theissen G."/>
            <person name="Ulvskov P."/>
            <person name="Wakazuki S."/>
            <person name="Weng J.K."/>
            <person name="Willats W.W."/>
            <person name="Wipf D."/>
            <person name="Wolf P.G."/>
            <person name="Yang L."/>
            <person name="Zimmer A.D."/>
            <person name="Zhu Q."/>
            <person name="Mitros T."/>
            <person name="Hellsten U."/>
            <person name="Loque D."/>
            <person name="Otillar R."/>
            <person name="Salamov A."/>
            <person name="Schmutz J."/>
            <person name="Shapiro H."/>
            <person name="Lindquist E."/>
            <person name="Lucas S."/>
            <person name="Rokhsar D."/>
            <person name="Grigoriev I.V."/>
        </authorList>
    </citation>
    <scope>NUCLEOTIDE SEQUENCE [LARGE SCALE GENOMIC DNA]</scope>
</reference>
<organism evidence="4">
    <name type="scientific">Selaginella moellendorffii</name>
    <name type="common">Spikemoss</name>
    <dbReference type="NCBI Taxonomy" id="88036"/>
    <lineage>
        <taxon>Eukaryota</taxon>
        <taxon>Viridiplantae</taxon>
        <taxon>Streptophyta</taxon>
        <taxon>Embryophyta</taxon>
        <taxon>Tracheophyta</taxon>
        <taxon>Lycopodiopsida</taxon>
        <taxon>Selaginellales</taxon>
        <taxon>Selaginellaceae</taxon>
        <taxon>Selaginella</taxon>
    </lineage>
</organism>
<evidence type="ECO:0000256" key="1">
    <source>
        <dbReference type="RuleBase" id="RU362006"/>
    </source>
</evidence>
<dbReference type="InParanoid" id="D8RUS7"/>
<dbReference type="Proteomes" id="UP000001514">
    <property type="component" value="Unassembled WGS sequence"/>
</dbReference>
<dbReference type="FunCoup" id="D8RUS7">
    <property type="interactions" value="2487"/>
</dbReference>
<feature type="region of interest" description="Disordered" evidence="2">
    <location>
        <begin position="138"/>
        <end position="160"/>
    </location>
</feature>
<comment type="subcellular location">
    <subcellularLocation>
        <location evidence="1">Membrane</location>
        <topology evidence="1">Multi-pass membrane protein</topology>
    </subcellularLocation>
</comment>
<name>D8RUS7_SELML</name>
<accession>D8RUS7</accession>
<dbReference type="KEGG" id="smo:SELMODRAFT_102126"/>
<dbReference type="OrthoDB" id="10009287at2759"/>
<evidence type="ECO:0000256" key="2">
    <source>
        <dbReference type="SAM" id="MobiDB-lite"/>
    </source>
</evidence>
<feature type="compositionally biased region" description="Pro residues" evidence="2">
    <location>
        <begin position="141"/>
        <end position="153"/>
    </location>
</feature>
<protein>
    <recommendedName>
        <fullName evidence="1">HVA22-like protein</fullName>
    </recommendedName>
</protein>
<gene>
    <name evidence="3" type="ORF">SELMODRAFT_102126</name>
</gene>
<dbReference type="PANTHER" id="PTHR12300">
    <property type="entry name" value="HVA22-LIKE PROTEINS"/>
    <property type="match status" value="1"/>
</dbReference>